<dbReference type="AlphaFoldDB" id="A0A646NRN3"/>
<dbReference type="Proteomes" id="UP000432048">
    <property type="component" value="Unassembled WGS sequence"/>
</dbReference>
<name>A0A646NRN3_9PSED</name>
<proteinExistence type="predicted"/>
<evidence type="ECO:0000313" key="2">
    <source>
        <dbReference type="Proteomes" id="UP000432048"/>
    </source>
</evidence>
<comment type="caution">
    <text evidence="1">The sequence shown here is derived from an EMBL/GenBank/DDBJ whole genome shotgun (WGS) entry which is preliminary data.</text>
</comment>
<sequence length="59" mass="6630">MVSPYGRLRAGEPQGDLLAVRVWDRRKSERRAVMARIGVGTLPHGKPGRLLRGLLSHER</sequence>
<accession>A0A646NRN3</accession>
<protein>
    <submittedName>
        <fullName evidence="1">Uncharacterized protein</fullName>
    </submittedName>
</protein>
<organism evidence="1 2">
    <name type="scientific">Pseudomonas haemolytica</name>
    <dbReference type="NCBI Taxonomy" id="2600065"/>
    <lineage>
        <taxon>Bacteria</taxon>
        <taxon>Pseudomonadati</taxon>
        <taxon>Pseudomonadota</taxon>
        <taxon>Gammaproteobacteria</taxon>
        <taxon>Pseudomonadales</taxon>
        <taxon>Pseudomonadaceae</taxon>
        <taxon>Pseudomonas</taxon>
    </lineage>
</organism>
<evidence type="ECO:0000313" key="1">
    <source>
        <dbReference type="EMBL" id="MRJ19406.1"/>
    </source>
</evidence>
<gene>
    <name evidence="1" type="ORF">FRT60_03445</name>
</gene>
<dbReference type="EMBL" id="VOIX01000001">
    <property type="protein sequence ID" value="MRJ19406.1"/>
    <property type="molecule type" value="Genomic_DNA"/>
</dbReference>
<reference evidence="1 2" key="1">
    <citation type="submission" date="2019-08" db="EMBL/GenBank/DDBJ databases">
        <title>Pseudomonas haemolytica sp. nov. isolated from raw milk and skim milk concentrate.</title>
        <authorList>
            <person name="Hofmann K."/>
            <person name="Huptas C."/>
            <person name="Doll E."/>
            <person name="Scherer S."/>
            <person name="Wenning M."/>
        </authorList>
    </citation>
    <scope>NUCLEOTIDE SEQUENCE [LARGE SCALE GENOMIC DNA]</scope>
    <source>
        <strain evidence="1 2">DSM 108988</strain>
    </source>
</reference>